<protein>
    <submittedName>
        <fullName evidence="1">Uncharacterized protein</fullName>
    </submittedName>
</protein>
<proteinExistence type="predicted"/>
<evidence type="ECO:0000313" key="1">
    <source>
        <dbReference type="EMBL" id="TNV82289.1"/>
    </source>
</evidence>
<reference evidence="1" key="1">
    <citation type="submission" date="2019-06" db="EMBL/GenBank/DDBJ databases">
        <authorList>
            <person name="Zheng W."/>
        </authorList>
    </citation>
    <scope>NUCLEOTIDE SEQUENCE</scope>
    <source>
        <strain evidence="1">QDHG01</strain>
    </source>
</reference>
<sequence length="715" mass="83580">MSIKLDNKMDAKLAYLQKLRNKYILFDIFSYIGTYDQARDYLTLSSHLLRQSLIRNYQLVRGMYTIKEIILYSPSDTLQYSKSELAQSNLVLDFNLSAKDLEQLQDLKQLLKLQFQVQSCKTEIVSKESEDKIQLNWKKLEEFRPNSLQLTINDEIILDISSLPSSIKHLHLIIPHKLTTFNRTAKSSLQLETLKICFGEMYENLQQVIKLFGLPTKQLALIFSEVSFPYLLTVLQPLCSHVRILVSVKRLTPEDFASVQELISLGINLKAEEVDEAVLKDKELFNQYCQFPIKTRHYKEKPQESSNHQDKVLELLASKSKYLESFSHFDTALHPSTESLAIWYSDSLNLPIFIQYCNRQPHLKEIIFHSSTYSFGSRQPWDQYAIKIPNVAFLGENLKQQQDMLLVFAKDQIMELQTDQYNYDHCLFRIGGSKSLESIVYKRNDFDSFQWHIELGQLCCFKNLKKLHYSGTLEFIIQKDQVLESVQEIEILKNEREAEQFFDRIVELIKTCPNLKSMSLDLTQFEHHLTLMLTFPHIRFHFCGISNQSKIDLKLAYLAMNLDQLKIIPVSFDNDLVNAQALVYNIIGATIDTHNVKEFLAPYITVFQKESDCPRWHQSRPQDLNQIYGLHSNILKVILSDINNLLRVFENMHYGPKYTMEAAERIFELQMKSGIKEMLVDAYERQIKYENGVDVNPIQMKMSYQEYYQQLQSGQ</sequence>
<keyword evidence="2" id="KW-1185">Reference proteome</keyword>
<accession>A0A8J8NX97</accession>
<dbReference type="EMBL" id="RRYP01005149">
    <property type="protein sequence ID" value="TNV82289.1"/>
    <property type="molecule type" value="Genomic_DNA"/>
</dbReference>
<dbReference type="AlphaFoldDB" id="A0A8J8NX97"/>
<name>A0A8J8NX97_HALGN</name>
<comment type="caution">
    <text evidence="1">The sequence shown here is derived from an EMBL/GenBank/DDBJ whole genome shotgun (WGS) entry which is preliminary data.</text>
</comment>
<dbReference type="Proteomes" id="UP000785679">
    <property type="component" value="Unassembled WGS sequence"/>
</dbReference>
<evidence type="ECO:0000313" key="2">
    <source>
        <dbReference type="Proteomes" id="UP000785679"/>
    </source>
</evidence>
<gene>
    <name evidence="1" type="ORF">FGO68_gene4911</name>
</gene>
<organism evidence="1 2">
    <name type="scientific">Halteria grandinella</name>
    <dbReference type="NCBI Taxonomy" id="5974"/>
    <lineage>
        <taxon>Eukaryota</taxon>
        <taxon>Sar</taxon>
        <taxon>Alveolata</taxon>
        <taxon>Ciliophora</taxon>
        <taxon>Intramacronucleata</taxon>
        <taxon>Spirotrichea</taxon>
        <taxon>Stichotrichia</taxon>
        <taxon>Sporadotrichida</taxon>
        <taxon>Halteriidae</taxon>
        <taxon>Halteria</taxon>
    </lineage>
</organism>